<reference evidence="1 2" key="1">
    <citation type="submission" date="2019-09" db="EMBL/GenBank/DDBJ databases">
        <authorList>
            <person name="Ou C."/>
        </authorList>
    </citation>
    <scope>NUCLEOTIDE SEQUENCE [LARGE SCALE GENOMIC DNA]</scope>
    <source>
        <strain evidence="1">S2</strain>
        <tissue evidence="1">Leaf</tissue>
    </source>
</reference>
<dbReference type="EMBL" id="SMOL01000216">
    <property type="protein sequence ID" value="KAB2623439.1"/>
    <property type="molecule type" value="Genomic_DNA"/>
</dbReference>
<protein>
    <submittedName>
        <fullName evidence="1">PRA1 family protein B4</fullName>
    </submittedName>
</protein>
<organism evidence="1 2">
    <name type="scientific">Pyrus ussuriensis x Pyrus communis</name>
    <dbReference type="NCBI Taxonomy" id="2448454"/>
    <lineage>
        <taxon>Eukaryota</taxon>
        <taxon>Viridiplantae</taxon>
        <taxon>Streptophyta</taxon>
        <taxon>Embryophyta</taxon>
        <taxon>Tracheophyta</taxon>
        <taxon>Spermatophyta</taxon>
        <taxon>Magnoliopsida</taxon>
        <taxon>eudicotyledons</taxon>
        <taxon>Gunneridae</taxon>
        <taxon>Pentapetalae</taxon>
        <taxon>rosids</taxon>
        <taxon>fabids</taxon>
        <taxon>Rosales</taxon>
        <taxon>Rosaceae</taxon>
        <taxon>Amygdaloideae</taxon>
        <taxon>Maleae</taxon>
        <taxon>Pyrus</taxon>
    </lineage>
</organism>
<evidence type="ECO:0000313" key="2">
    <source>
        <dbReference type="Proteomes" id="UP000327157"/>
    </source>
</evidence>
<reference evidence="1 2" key="2">
    <citation type="submission" date="2019-11" db="EMBL/GenBank/DDBJ databases">
        <title>A de novo genome assembly of a pear dwarfing rootstock.</title>
        <authorList>
            <person name="Wang F."/>
            <person name="Wang J."/>
            <person name="Li S."/>
            <person name="Zhang Y."/>
            <person name="Fang M."/>
            <person name="Ma L."/>
            <person name="Zhao Y."/>
            <person name="Jiang S."/>
        </authorList>
    </citation>
    <scope>NUCLEOTIDE SEQUENCE [LARGE SCALE GENOMIC DNA]</scope>
    <source>
        <strain evidence="1">S2</strain>
        <tissue evidence="1">Leaf</tissue>
    </source>
</reference>
<accession>A0A5N5H650</accession>
<name>A0A5N5H650_9ROSA</name>
<dbReference type="AlphaFoldDB" id="A0A5N5H650"/>
<evidence type="ECO:0000313" key="1">
    <source>
        <dbReference type="EMBL" id="KAB2623439.1"/>
    </source>
</evidence>
<proteinExistence type="predicted"/>
<sequence>MGCDTVEEGKEASGGGRLLLVKEEVLGNLKGSMHKDNSDTDDEDESDRLVVVGENGTAPPWCRRKRLGYT</sequence>
<gene>
    <name evidence="1" type="ORF">D8674_039257</name>
</gene>
<comment type="caution">
    <text evidence="1">The sequence shown here is derived from an EMBL/GenBank/DDBJ whole genome shotgun (WGS) entry which is preliminary data.</text>
</comment>
<keyword evidence="2" id="KW-1185">Reference proteome</keyword>
<dbReference type="Proteomes" id="UP000327157">
    <property type="component" value="Unassembled WGS sequence"/>
</dbReference>